<dbReference type="GO" id="GO:0031048">
    <property type="term" value="P:regulatory ncRNA-mediated heterochromatin formation"/>
    <property type="evidence" value="ECO:0007669"/>
    <property type="project" value="TreeGrafter"/>
</dbReference>
<dbReference type="Proteomes" id="UP000566819">
    <property type="component" value="Unassembled WGS sequence"/>
</dbReference>
<proteinExistence type="inferred from homology"/>
<feature type="region of interest" description="Disordered" evidence="4">
    <location>
        <begin position="1"/>
        <end position="69"/>
    </location>
</feature>
<dbReference type="PANTHER" id="PTHR13471">
    <property type="entry name" value="TETRATRICOPEPTIDE-LIKE HELICAL"/>
    <property type="match status" value="1"/>
</dbReference>
<dbReference type="InterPro" id="IPR013633">
    <property type="entry name" value="NRDE-2"/>
</dbReference>
<dbReference type="Gene3D" id="1.25.40.10">
    <property type="entry name" value="Tetratricopeptide repeat domain"/>
    <property type="match status" value="2"/>
</dbReference>
<reference evidence="5 6" key="1">
    <citation type="submission" date="2020-03" db="EMBL/GenBank/DDBJ databases">
        <title>Draft Genome Sequence of Cudoniella acicularis.</title>
        <authorList>
            <person name="Buettner E."/>
            <person name="Kellner H."/>
        </authorList>
    </citation>
    <scope>NUCLEOTIDE SEQUENCE [LARGE SCALE GENOMIC DNA]</scope>
    <source>
        <strain evidence="5 6">DSM 108380</strain>
    </source>
</reference>
<dbReference type="InterPro" id="IPR011990">
    <property type="entry name" value="TPR-like_helical_dom_sf"/>
</dbReference>
<dbReference type="AlphaFoldDB" id="A0A8H4W856"/>
<keyword evidence="3" id="KW-0539">Nucleus</keyword>
<accession>A0A8H4W856</accession>
<organism evidence="5 6">
    <name type="scientific">Cudoniella acicularis</name>
    <dbReference type="NCBI Taxonomy" id="354080"/>
    <lineage>
        <taxon>Eukaryota</taxon>
        <taxon>Fungi</taxon>
        <taxon>Dikarya</taxon>
        <taxon>Ascomycota</taxon>
        <taxon>Pezizomycotina</taxon>
        <taxon>Leotiomycetes</taxon>
        <taxon>Helotiales</taxon>
        <taxon>Tricladiaceae</taxon>
        <taxon>Cudoniella</taxon>
    </lineage>
</organism>
<gene>
    <name evidence="5" type="ORF">G7Y89_g180</name>
</gene>
<dbReference type="PANTHER" id="PTHR13471:SF0">
    <property type="entry name" value="NUCLEAR EXOSOME REGULATOR NRDE2"/>
    <property type="match status" value="1"/>
</dbReference>
<comment type="similarity">
    <text evidence="2">Belongs to the NRDE2 family.</text>
</comment>
<dbReference type="GO" id="GO:0071013">
    <property type="term" value="C:catalytic step 2 spliceosome"/>
    <property type="evidence" value="ECO:0007669"/>
    <property type="project" value="TreeGrafter"/>
</dbReference>
<evidence type="ECO:0000256" key="4">
    <source>
        <dbReference type="SAM" id="MobiDB-lite"/>
    </source>
</evidence>
<dbReference type="GO" id="GO:1902369">
    <property type="term" value="P:negative regulation of RNA catabolic process"/>
    <property type="evidence" value="ECO:0007669"/>
    <property type="project" value="TreeGrafter"/>
</dbReference>
<evidence type="ECO:0000256" key="3">
    <source>
        <dbReference type="ARBA" id="ARBA00023242"/>
    </source>
</evidence>
<dbReference type="OrthoDB" id="297219at2759"/>
<evidence type="ECO:0000256" key="1">
    <source>
        <dbReference type="ARBA" id="ARBA00004123"/>
    </source>
</evidence>
<protein>
    <recommendedName>
        <fullName evidence="7">DUF1740-domain-containing protein</fullName>
    </recommendedName>
</protein>
<evidence type="ECO:0000313" key="6">
    <source>
        <dbReference type="Proteomes" id="UP000566819"/>
    </source>
</evidence>
<comment type="caution">
    <text evidence="5">The sequence shown here is derived from an EMBL/GenBank/DDBJ whole genome shotgun (WGS) entry which is preliminary data.</text>
</comment>
<sequence>MSESKTAVPKFGSFRPKPTPPGLPPLSNESEKKQASKSRHRPRDDDSKRGHQHHRRHKEKDQELIKAEPVVPRVRDRSPDIFVIDREGDEKNLVYGSIHRYSVPAFHRSGAGGVLGVPSNIKIDRDFRDDKGIILWDWRENRSSHREKYAFSKVERERPRLLRIRPEAVHGHDGVDANFIPLSFTIGKKRKRAGTNSDSESDEIHYRSIHGKKKTKDQPEDDAFQYATASESSDVEVEGINTSAAEGRQRNVDLSRRVEQSPHDIDAWLALIEQQDFLLRGEDDHRKITNAELRSTADIKIHMYEKALAQAKTLKDRERLLLGLMSEGSTVWETKAQSDRWKQISQDNIDSLRLWTSYLNFKQATFTTFRYEEVRDIFIARIKLLLSRIYSTGAEANSAFNTSLYQQLLYVLLRATILIRESGYSELAVAIWQGLLEINFCGPEQTHSREDQTRLFSEFWESEVARIGDDGAKGWRSYMNNEQGSEPSATIADKTGDSLDNTVLFKSWAVAERARSEVSFIPATTMDEVVEDDPFRVILFSDIEAFLVNLPPGTVDLHGLLIDAFLIFCRLPTMAGYETGSNHAWLADSFVRGELLDLNPAAIKRQYCSHVNSESEEVNICSVFDTPSPNYRNSPDTMFSTIHWFRAGSAWRDSLVGDHTSASYRWVRNTLKQLLQSHFRESLAEYYLSFEWRNEPDSIKKVAKSLLKQHPSNLKLYNAYGMIEWARGNKDVSNGVFSAALNMSIAMEESKNRESTMLWKSWIWTSLEDMDKQSALQRLLSVSESVVTTNISTVLSPAILLKTKQHLISNRDYRLTSGDFLVAIAYGDLSALFEYLTSNMSFETQSAAQGDITSALASYTNLSKSLVDRGLGKSTPHELLLQSAGRLLYHHARVGPFRPALLREHLSRFLNLFPQNTIFLSLYTWNESRLRIDNRVRSILLSTVLTAENDTLSSRLFAIHYEMTHGTIHSVRSTFEHAVASPSSKSSAGLWKLYILFCLETPQFRPQAKDTWHRALRACPWAKELYILGFETMCETMSFLELKRTWRVMGEKELRVHVDLEEKFEDMKDLELEGKEHKRLGQR</sequence>
<evidence type="ECO:0008006" key="7">
    <source>
        <dbReference type="Google" id="ProtNLM"/>
    </source>
</evidence>
<feature type="region of interest" description="Disordered" evidence="4">
    <location>
        <begin position="190"/>
        <end position="255"/>
    </location>
</feature>
<evidence type="ECO:0000256" key="2">
    <source>
        <dbReference type="ARBA" id="ARBA00009265"/>
    </source>
</evidence>
<name>A0A8H4W856_9HELO</name>
<evidence type="ECO:0000313" key="5">
    <source>
        <dbReference type="EMBL" id="KAF4637888.1"/>
    </source>
</evidence>
<dbReference type="Pfam" id="PF08424">
    <property type="entry name" value="NRDE-2"/>
    <property type="match status" value="1"/>
</dbReference>
<comment type="subcellular location">
    <subcellularLocation>
        <location evidence="1">Nucleus</location>
    </subcellularLocation>
</comment>
<dbReference type="EMBL" id="JAAMPI010000006">
    <property type="protein sequence ID" value="KAF4637888.1"/>
    <property type="molecule type" value="Genomic_DNA"/>
</dbReference>
<keyword evidence="6" id="KW-1185">Reference proteome</keyword>